<evidence type="ECO:0000313" key="2">
    <source>
        <dbReference type="EMBL" id="CAA7041170.1"/>
    </source>
</evidence>
<dbReference type="InterPro" id="IPR013187">
    <property type="entry name" value="F-box-assoc_dom_typ3"/>
</dbReference>
<accession>A0A6D2JMZ3</accession>
<gene>
    <name evidence="2" type="ORF">MERR_LOCUS28405</name>
</gene>
<organism evidence="2 3">
    <name type="scientific">Microthlaspi erraticum</name>
    <dbReference type="NCBI Taxonomy" id="1685480"/>
    <lineage>
        <taxon>Eukaryota</taxon>
        <taxon>Viridiplantae</taxon>
        <taxon>Streptophyta</taxon>
        <taxon>Embryophyta</taxon>
        <taxon>Tracheophyta</taxon>
        <taxon>Spermatophyta</taxon>
        <taxon>Magnoliopsida</taxon>
        <taxon>eudicotyledons</taxon>
        <taxon>Gunneridae</taxon>
        <taxon>Pentapetalae</taxon>
        <taxon>rosids</taxon>
        <taxon>malvids</taxon>
        <taxon>Brassicales</taxon>
        <taxon>Brassicaceae</taxon>
        <taxon>Coluteocarpeae</taxon>
        <taxon>Microthlaspi</taxon>
    </lineage>
</organism>
<dbReference type="PANTHER" id="PTHR31111:SF78">
    <property type="entry name" value="F-BOX ASSOCIATED UBIQUITINATION EFFECTOR FAMILY PROTEIN"/>
    <property type="match status" value="1"/>
</dbReference>
<sequence length="193" mass="22236">MTVKDVRSKKEERSLVVVSEEHQVYTLGAQEKAWRMINCEHPHRPHLPPYHTANELCINGIVFYYGWIRKEASLISFDVRSEGFDVIKLPLPEDERHLQEISCLGNYGGKIALMSRVYSLTLDMHVLKNASKQEWSKVSILVPCRRDLSEQYMFKFKGALSTGELIFASYSVTGQFCLFSYDPKEDTAKQILI</sequence>
<dbReference type="NCBIfam" id="TIGR01640">
    <property type="entry name" value="F_box_assoc_1"/>
    <property type="match status" value="1"/>
</dbReference>
<proteinExistence type="predicted"/>
<dbReference type="Pfam" id="PF08268">
    <property type="entry name" value="FBA_3"/>
    <property type="match status" value="1"/>
</dbReference>
<keyword evidence="3" id="KW-1185">Reference proteome</keyword>
<dbReference type="Proteomes" id="UP000467841">
    <property type="component" value="Unassembled WGS sequence"/>
</dbReference>
<name>A0A6D2JMZ3_9BRAS</name>
<dbReference type="EMBL" id="CACVBM020001240">
    <property type="protein sequence ID" value="CAA7041170.1"/>
    <property type="molecule type" value="Genomic_DNA"/>
</dbReference>
<feature type="domain" description="F-box associated beta-propeller type 3" evidence="1">
    <location>
        <begin position="17"/>
        <end position="191"/>
    </location>
</feature>
<comment type="caution">
    <text evidence="2">The sequence shown here is derived from an EMBL/GenBank/DDBJ whole genome shotgun (WGS) entry which is preliminary data.</text>
</comment>
<reference evidence="2" key="1">
    <citation type="submission" date="2020-01" db="EMBL/GenBank/DDBJ databases">
        <authorList>
            <person name="Mishra B."/>
        </authorList>
    </citation>
    <scope>NUCLEOTIDE SEQUENCE [LARGE SCALE GENOMIC DNA]</scope>
</reference>
<protein>
    <recommendedName>
        <fullName evidence="1">F-box associated beta-propeller type 3 domain-containing protein</fullName>
    </recommendedName>
</protein>
<dbReference type="InterPro" id="IPR017451">
    <property type="entry name" value="F-box-assoc_interact_dom"/>
</dbReference>
<dbReference type="OrthoDB" id="1078980at2759"/>
<dbReference type="AlphaFoldDB" id="A0A6D2JMZ3"/>
<dbReference type="PANTHER" id="PTHR31111">
    <property type="entry name" value="BNAA05G37150D PROTEIN-RELATED"/>
    <property type="match status" value="1"/>
</dbReference>
<evidence type="ECO:0000313" key="3">
    <source>
        <dbReference type="Proteomes" id="UP000467841"/>
    </source>
</evidence>
<evidence type="ECO:0000259" key="1">
    <source>
        <dbReference type="Pfam" id="PF08268"/>
    </source>
</evidence>